<keyword evidence="5 8" id="KW-0378">Hydrolase</keyword>
<dbReference type="RefSeq" id="WP_378140142.1">
    <property type="nucleotide sequence ID" value="NZ_JBHSMI010000067.1"/>
</dbReference>
<dbReference type="Gene3D" id="2.70.98.10">
    <property type="match status" value="1"/>
</dbReference>
<evidence type="ECO:0000256" key="2">
    <source>
        <dbReference type="ARBA" id="ARBA00007401"/>
    </source>
</evidence>
<organism evidence="11 12">
    <name type="scientific">Cohnella soli</name>
    <dbReference type="NCBI Taxonomy" id="425005"/>
    <lineage>
        <taxon>Bacteria</taxon>
        <taxon>Bacillati</taxon>
        <taxon>Bacillota</taxon>
        <taxon>Bacilli</taxon>
        <taxon>Bacillales</taxon>
        <taxon>Paenibacillaceae</taxon>
        <taxon>Cohnella</taxon>
    </lineage>
</organism>
<dbReference type="InterPro" id="IPR006101">
    <property type="entry name" value="Glyco_hydro_2"/>
</dbReference>
<dbReference type="PANTHER" id="PTHR46323:SF2">
    <property type="entry name" value="BETA-GALACTOSIDASE"/>
    <property type="match status" value="1"/>
</dbReference>
<dbReference type="InterPro" id="IPR008979">
    <property type="entry name" value="Galactose-bd-like_sf"/>
</dbReference>
<evidence type="ECO:0000256" key="1">
    <source>
        <dbReference type="ARBA" id="ARBA00001412"/>
    </source>
</evidence>
<dbReference type="InterPro" id="IPR036156">
    <property type="entry name" value="Beta-gal/glucu_dom_sf"/>
</dbReference>
<evidence type="ECO:0000256" key="5">
    <source>
        <dbReference type="ARBA" id="ARBA00022801"/>
    </source>
</evidence>
<dbReference type="Pfam" id="PF16353">
    <property type="entry name" value="LacZ_4"/>
    <property type="match status" value="1"/>
</dbReference>
<comment type="similarity">
    <text evidence="2 8">Belongs to the glycosyl hydrolase 2 family.</text>
</comment>
<protein>
    <recommendedName>
        <fullName evidence="4 8">Beta-galactosidase</fullName>
        <ecNumber evidence="3 8">3.2.1.23</ecNumber>
    </recommendedName>
    <alternativeName>
        <fullName evidence="7 8">Lactase</fullName>
    </alternativeName>
</protein>
<dbReference type="SUPFAM" id="SSF51445">
    <property type="entry name" value="(Trans)glycosidases"/>
    <property type="match status" value="1"/>
</dbReference>
<dbReference type="EMBL" id="JBHSMI010000067">
    <property type="protein sequence ID" value="MFC5407461.1"/>
    <property type="molecule type" value="Genomic_DNA"/>
</dbReference>
<proteinExistence type="inferred from homology"/>
<name>A0ABW0I4X8_9BACL</name>
<dbReference type="Pfam" id="PF02837">
    <property type="entry name" value="Glyco_hydro_2_N"/>
    <property type="match status" value="1"/>
</dbReference>
<evidence type="ECO:0000313" key="11">
    <source>
        <dbReference type="EMBL" id="MFC5407461.1"/>
    </source>
</evidence>
<evidence type="ECO:0000259" key="10">
    <source>
        <dbReference type="SMART" id="SM01038"/>
    </source>
</evidence>
<comment type="catalytic activity">
    <reaction evidence="1 8">
        <text>Hydrolysis of terminal non-reducing beta-D-galactose residues in beta-D-galactosides.</text>
        <dbReference type="EC" id="3.2.1.23"/>
    </reaction>
</comment>
<dbReference type="Gene3D" id="2.60.120.260">
    <property type="entry name" value="Galactose-binding domain-like"/>
    <property type="match status" value="1"/>
</dbReference>
<dbReference type="PRINTS" id="PR00132">
    <property type="entry name" value="GLHYDRLASE2"/>
</dbReference>
<feature type="region of interest" description="Disordered" evidence="9">
    <location>
        <begin position="1045"/>
        <end position="1065"/>
    </location>
</feature>
<dbReference type="InterPro" id="IPR023232">
    <property type="entry name" value="Glyco_hydro_2_AS"/>
</dbReference>
<gene>
    <name evidence="11" type="primary">ebgA</name>
    <name evidence="11" type="ORF">ACFPOF_32420</name>
</gene>
<keyword evidence="12" id="KW-1185">Reference proteome</keyword>
<accession>A0ABW0I4X8</accession>
<dbReference type="GO" id="GO:0004565">
    <property type="term" value="F:beta-galactosidase activity"/>
    <property type="evidence" value="ECO:0007669"/>
    <property type="project" value="UniProtKB-EC"/>
</dbReference>
<dbReference type="InterPro" id="IPR006102">
    <property type="entry name" value="Ig-like_GH2"/>
</dbReference>
<dbReference type="InterPro" id="IPR006104">
    <property type="entry name" value="Glyco_hydro_2_N"/>
</dbReference>
<dbReference type="InterPro" id="IPR023230">
    <property type="entry name" value="Glyco_hydro_2_CS"/>
</dbReference>
<dbReference type="Gene3D" id="3.20.20.80">
    <property type="entry name" value="Glycosidases"/>
    <property type="match status" value="1"/>
</dbReference>
<dbReference type="Pfam" id="PF02929">
    <property type="entry name" value="Bgal_small_N"/>
    <property type="match status" value="1"/>
</dbReference>
<evidence type="ECO:0000256" key="9">
    <source>
        <dbReference type="SAM" id="MobiDB-lite"/>
    </source>
</evidence>
<keyword evidence="6 8" id="KW-0326">Glycosidase</keyword>
<evidence type="ECO:0000256" key="7">
    <source>
        <dbReference type="ARBA" id="ARBA00032230"/>
    </source>
</evidence>
<evidence type="ECO:0000256" key="3">
    <source>
        <dbReference type="ARBA" id="ARBA00012756"/>
    </source>
</evidence>
<dbReference type="EC" id="3.2.1.23" evidence="3 8"/>
<feature type="compositionally biased region" description="Polar residues" evidence="9">
    <location>
        <begin position="1054"/>
        <end position="1065"/>
    </location>
</feature>
<dbReference type="Proteomes" id="UP001596113">
    <property type="component" value="Unassembled WGS sequence"/>
</dbReference>
<comment type="caution">
    <text evidence="11">The sequence shown here is derived from an EMBL/GenBank/DDBJ whole genome shotgun (WGS) entry which is preliminary data.</text>
</comment>
<dbReference type="InterPro" id="IPR004199">
    <property type="entry name" value="B-gal_small/dom_5"/>
</dbReference>
<reference evidence="12" key="1">
    <citation type="journal article" date="2019" name="Int. J. Syst. Evol. Microbiol.">
        <title>The Global Catalogue of Microorganisms (GCM) 10K type strain sequencing project: providing services to taxonomists for standard genome sequencing and annotation.</title>
        <authorList>
            <consortium name="The Broad Institute Genomics Platform"/>
            <consortium name="The Broad Institute Genome Sequencing Center for Infectious Disease"/>
            <person name="Wu L."/>
            <person name="Ma J."/>
        </authorList>
    </citation>
    <scope>NUCLEOTIDE SEQUENCE [LARGE SCALE GENOMIC DNA]</scope>
    <source>
        <strain evidence="12">CGMCC 1.18575</strain>
    </source>
</reference>
<dbReference type="SUPFAM" id="SSF49303">
    <property type="entry name" value="beta-Galactosidase/glucuronidase domain"/>
    <property type="match status" value="2"/>
</dbReference>
<dbReference type="NCBIfam" id="NF007666">
    <property type="entry name" value="PRK10340.1"/>
    <property type="match status" value="1"/>
</dbReference>
<dbReference type="Pfam" id="PF00703">
    <property type="entry name" value="Glyco_hydro_2"/>
    <property type="match status" value="1"/>
</dbReference>
<dbReference type="InterPro" id="IPR050347">
    <property type="entry name" value="Bact_Beta-galactosidase"/>
</dbReference>
<dbReference type="PANTHER" id="PTHR46323">
    <property type="entry name" value="BETA-GALACTOSIDASE"/>
    <property type="match status" value="1"/>
</dbReference>
<dbReference type="InterPro" id="IPR013783">
    <property type="entry name" value="Ig-like_fold"/>
</dbReference>
<sequence>MRDIREHKVERDWDNLQVLERGRARSRAYFIPHSDRSEALNYDRGSSPLFKSLNGLWKFHFAEGPEWAPETFYEEGYDISGWDEIRVPGHWQLQGYGSPHYTDLYYPFPVDPPRVPNDNPTGSYVREFEVPTDWDGRVVSIKFDGVDSAFHVWVNGSFVGYSQGSRLTSEFDLTPYIVKGVNRLAVRVYQWSDGSYLEDQDMWWMSGIFRDVYLISEPSAIRIADYRVITELDADYRDALLRVQAELAGTEVAGNVALRLTDASGALVAETSMSVEAGRPFVEFAVPVASPELWTAESPYLYDLMMSVIGSDGQLTEAIAQRVGFRQVEVRGGQFLVNGKAILLKGVNRHDHHPDTGRTVSLATMREDILMMKRHNINAVRTAHYPNDPRFYDLCDELGLYVMEETDLETHGFQLVGNLSKLSDDPAWEEAYVDRVRRMVERDKNHPSVIFWSLGNESGFGCNFRAMSKWCKEADPTRLVHYEEDREAEVCDIVSTMYSSVEKMEGFGKLEDHPKPHILCEFAHAMGNGPGGLKEYFDTFDAYRRLQGGFVWEWIDHGIRVKKPNGRSDYAYGGDYGDEPNNGNFVIDGLVRPDRTPSPGLIEYKKIIEPVRVEWLGGGRVRIINRYDFVTLDHLHAEWSVEADGKTLGSGVLKLPRIGAGQSAEMDIPFEDAFKSAPQGAERWLNVGFSLAADTAWAKRGHEIAWAQFAVETESEVGAVGAGVDVAKREPLACTEEGRHAVLSGDGFRVAFDTSRATISSLRVNGKELVKSGPRLNFWRAPIDNDMYVVEDWRKAYLDKLTERIDGYRCERLDDGAVRLTWKSRVAPTVLDWGFRCETSYTVTGSGLIIIDVHGVPEGTPPAMLPKIGLQLEIPGDTDIVRWYGRGPGENYSDSKQAGRIGVYDSDVDDMYTPYVYPQEYGNRTDVRWASITDGSGLGLLATGSPTLEFSARRYTDRDLEQAKHESDLVPREFVTLNLDYRQNGLGSNSCGPAQLPPYAVKAEEFRFRIMFRAYSSGDIAPERLSRKMAAEAAAWVIDNTAAASGGESASMPGATNEQGGNDDA</sequence>
<dbReference type="InterPro" id="IPR032312">
    <property type="entry name" value="LacZ_4"/>
</dbReference>
<dbReference type="Pfam" id="PF02836">
    <property type="entry name" value="Glyco_hydro_2_C"/>
    <property type="match status" value="1"/>
</dbReference>
<dbReference type="PROSITE" id="PS00719">
    <property type="entry name" value="GLYCOSYL_HYDROL_F2_1"/>
    <property type="match status" value="1"/>
</dbReference>
<evidence type="ECO:0000256" key="6">
    <source>
        <dbReference type="ARBA" id="ARBA00023295"/>
    </source>
</evidence>
<dbReference type="InterPro" id="IPR006103">
    <property type="entry name" value="Glyco_hydro_2_cat"/>
</dbReference>
<dbReference type="InterPro" id="IPR014718">
    <property type="entry name" value="GH-type_carb-bd"/>
</dbReference>
<feature type="domain" description="Beta galactosidase small chain/" evidence="10">
    <location>
        <begin position="742"/>
        <end position="1013"/>
    </location>
</feature>
<dbReference type="PROSITE" id="PS00608">
    <property type="entry name" value="GLYCOSYL_HYDROL_F2_2"/>
    <property type="match status" value="1"/>
</dbReference>
<dbReference type="InterPro" id="IPR017853">
    <property type="entry name" value="GH"/>
</dbReference>
<dbReference type="SMART" id="SM01038">
    <property type="entry name" value="Bgal_small_N"/>
    <property type="match status" value="1"/>
</dbReference>
<dbReference type="Gene3D" id="2.60.40.10">
    <property type="entry name" value="Immunoglobulins"/>
    <property type="match status" value="2"/>
</dbReference>
<evidence type="ECO:0000313" key="12">
    <source>
        <dbReference type="Proteomes" id="UP001596113"/>
    </source>
</evidence>
<dbReference type="SUPFAM" id="SSF49785">
    <property type="entry name" value="Galactose-binding domain-like"/>
    <property type="match status" value="1"/>
</dbReference>
<dbReference type="InterPro" id="IPR011013">
    <property type="entry name" value="Gal_mutarotase_sf_dom"/>
</dbReference>
<evidence type="ECO:0000256" key="8">
    <source>
        <dbReference type="RuleBase" id="RU361154"/>
    </source>
</evidence>
<dbReference type="SUPFAM" id="SSF74650">
    <property type="entry name" value="Galactose mutarotase-like"/>
    <property type="match status" value="1"/>
</dbReference>
<evidence type="ECO:0000256" key="4">
    <source>
        <dbReference type="ARBA" id="ARBA00013303"/>
    </source>
</evidence>